<organism evidence="2 3">
    <name type="scientific">Steinernema glaseri</name>
    <dbReference type="NCBI Taxonomy" id="37863"/>
    <lineage>
        <taxon>Eukaryota</taxon>
        <taxon>Metazoa</taxon>
        <taxon>Ecdysozoa</taxon>
        <taxon>Nematoda</taxon>
        <taxon>Chromadorea</taxon>
        <taxon>Rhabditida</taxon>
        <taxon>Tylenchina</taxon>
        <taxon>Panagrolaimomorpha</taxon>
        <taxon>Strongyloidoidea</taxon>
        <taxon>Steinernematidae</taxon>
        <taxon>Steinernema</taxon>
    </lineage>
</organism>
<feature type="compositionally biased region" description="Basic residues" evidence="1">
    <location>
        <begin position="16"/>
        <end position="26"/>
    </location>
</feature>
<proteinExistence type="predicted"/>
<keyword evidence="2" id="KW-1185">Reference proteome</keyword>
<feature type="region of interest" description="Disordered" evidence="1">
    <location>
        <begin position="52"/>
        <end position="83"/>
    </location>
</feature>
<dbReference type="AlphaFoldDB" id="A0A1I7YJN3"/>
<sequence length="83" mass="10044">MFALMNRRSREEGHHGTHRFLYRKWSRSPTTPPDSNRRTYFNVEAMFALMNRRSREEGRHGTQRFSHPKWSRSPTTPPDSNRR</sequence>
<evidence type="ECO:0000256" key="1">
    <source>
        <dbReference type="SAM" id="MobiDB-lite"/>
    </source>
</evidence>
<evidence type="ECO:0000313" key="2">
    <source>
        <dbReference type="Proteomes" id="UP000095287"/>
    </source>
</evidence>
<protein>
    <submittedName>
        <fullName evidence="3">Uncharacterized protein</fullName>
    </submittedName>
</protein>
<accession>A0A1I7YJN3</accession>
<dbReference type="Proteomes" id="UP000095287">
    <property type="component" value="Unplaced"/>
</dbReference>
<dbReference type="WBParaSite" id="L893_g17094.t1">
    <property type="protein sequence ID" value="L893_g17094.t1"/>
    <property type="gene ID" value="L893_g17094"/>
</dbReference>
<evidence type="ECO:0000313" key="3">
    <source>
        <dbReference type="WBParaSite" id="L893_g17094.t1"/>
    </source>
</evidence>
<reference evidence="3" key="1">
    <citation type="submission" date="2016-11" db="UniProtKB">
        <authorList>
            <consortium name="WormBaseParasite"/>
        </authorList>
    </citation>
    <scope>IDENTIFICATION</scope>
</reference>
<name>A0A1I7YJN3_9BILA</name>
<feature type="region of interest" description="Disordered" evidence="1">
    <location>
        <begin position="1"/>
        <end position="39"/>
    </location>
</feature>